<evidence type="ECO:0000313" key="1">
    <source>
        <dbReference type="EMBL" id="MDQ0349714.1"/>
    </source>
</evidence>
<name>A0ABU0DMP2_9HYPH</name>
<dbReference type="Proteomes" id="UP001238467">
    <property type="component" value="Unassembled WGS sequence"/>
</dbReference>
<accession>A0ABU0DMP2</accession>
<proteinExistence type="predicted"/>
<reference evidence="1 2" key="1">
    <citation type="submission" date="2023-07" db="EMBL/GenBank/DDBJ databases">
        <title>Genomic Encyclopedia of Type Strains, Phase IV (KMG-IV): sequencing the most valuable type-strain genomes for metagenomic binning, comparative biology and taxonomic classification.</title>
        <authorList>
            <person name="Goeker M."/>
        </authorList>
    </citation>
    <scope>NUCLEOTIDE SEQUENCE [LARGE SCALE GENOMIC DNA]</scope>
    <source>
        <strain evidence="1 2">DSM 1277</strain>
    </source>
</reference>
<evidence type="ECO:0000313" key="2">
    <source>
        <dbReference type="Proteomes" id="UP001238467"/>
    </source>
</evidence>
<sequence length="56" mass="6149">MACRHHRELDLPALAARLGPDHGALHADLVPRLRCAECGSKRIALTMLPPDVPTER</sequence>
<comment type="caution">
    <text evidence="1">The sequence shown here is derived from an EMBL/GenBank/DDBJ whole genome shotgun (WGS) entry which is preliminary data.</text>
</comment>
<protein>
    <submittedName>
        <fullName evidence="1">Uncharacterized protein</fullName>
    </submittedName>
</protein>
<keyword evidence="2" id="KW-1185">Reference proteome</keyword>
<dbReference type="EMBL" id="JAUSUH010000012">
    <property type="protein sequence ID" value="MDQ0349714.1"/>
    <property type="molecule type" value="Genomic_DNA"/>
</dbReference>
<gene>
    <name evidence="1" type="ORF">J2S76_004165</name>
</gene>
<organism evidence="1 2">
    <name type="scientific">Ancylobacter vacuolatus</name>
    <dbReference type="NCBI Taxonomy" id="223389"/>
    <lineage>
        <taxon>Bacteria</taxon>
        <taxon>Pseudomonadati</taxon>
        <taxon>Pseudomonadota</taxon>
        <taxon>Alphaproteobacteria</taxon>
        <taxon>Hyphomicrobiales</taxon>
        <taxon>Xanthobacteraceae</taxon>
        <taxon>Ancylobacter</taxon>
    </lineage>
</organism>